<accession>A0A4P2QK27</accession>
<dbReference type="CDD" id="cd00448">
    <property type="entry name" value="YjgF_YER057c_UK114_family"/>
    <property type="match status" value="1"/>
</dbReference>
<evidence type="ECO:0000313" key="1">
    <source>
        <dbReference type="EMBL" id="AUX30387.1"/>
    </source>
</evidence>
<dbReference type="InterPro" id="IPR006175">
    <property type="entry name" value="YjgF/YER057c/UK114"/>
</dbReference>
<sequence>MKGGLEIVQPAGWPAPRGYANGVVTRGRTLHVAGQIGWDAASGQIPSDDLAEQFARALDNVLAVVAAAGGAPCDVARMTVYVTDLEAYRRSRAAIGAAWRARFGKHFPAMALVGVAGLVEPRALVEIEAVAGLVEPGARGEAAAAPAPGGDEGGP</sequence>
<organism evidence="1 2">
    <name type="scientific">Sorangium cellulosum</name>
    <name type="common">Polyangium cellulosum</name>
    <dbReference type="NCBI Taxonomy" id="56"/>
    <lineage>
        <taxon>Bacteria</taxon>
        <taxon>Pseudomonadati</taxon>
        <taxon>Myxococcota</taxon>
        <taxon>Polyangia</taxon>
        <taxon>Polyangiales</taxon>
        <taxon>Polyangiaceae</taxon>
        <taxon>Sorangium</taxon>
    </lineage>
</organism>
<name>A0A4P2QK27_SORCE</name>
<protein>
    <submittedName>
        <fullName evidence="1">Endoribonuclease L-PSP</fullName>
    </submittedName>
</protein>
<dbReference type="EMBL" id="CP012672">
    <property type="protein sequence ID" value="AUX30387.1"/>
    <property type="molecule type" value="Genomic_DNA"/>
</dbReference>
<evidence type="ECO:0000313" key="2">
    <source>
        <dbReference type="Proteomes" id="UP000295497"/>
    </source>
</evidence>
<proteinExistence type="predicted"/>
<dbReference type="SUPFAM" id="SSF55298">
    <property type="entry name" value="YjgF-like"/>
    <property type="match status" value="1"/>
</dbReference>
<dbReference type="PANTHER" id="PTHR43857:SF1">
    <property type="entry name" value="YJGH FAMILY PROTEIN"/>
    <property type="match status" value="1"/>
</dbReference>
<dbReference type="PANTHER" id="PTHR43857">
    <property type="entry name" value="BLR7761 PROTEIN"/>
    <property type="match status" value="1"/>
</dbReference>
<dbReference type="Proteomes" id="UP000295497">
    <property type="component" value="Chromosome"/>
</dbReference>
<dbReference type="RefSeq" id="WP_129574386.1">
    <property type="nucleotide sequence ID" value="NZ_CP012672.1"/>
</dbReference>
<dbReference type="InterPro" id="IPR035959">
    <property type="entry name" value="RutC-like_sf"/>
</dbReference>
<gene>
    <name evidence="1" type="ORF">SOCE836_024900</name>
</gene>
<dbReference type="Gene3D" id="3.30.1330.40">
    <property type="entry name" value="RutC-like"/>
    <property type="match status" value="1"/>
</dbReference>
<reference evidence="1 2" key="1">
    <citation type="submission" date="2015-09" db="EMBL/GenBank/DDBJ databases">
        <title>Sorangium comparison.</title>
        <authorList>
            <person name="Zaburannyi N."/>
            <person name="Bunk B."/>
            <person name="Overmann J."/>
            <person name="Mueller R."/>
        </authorList>
    </citation>
    <scope>NUCLEOTIDE SEQUENCE [LARGE SCALE GENOMIC DNA]</scope>
    <source>
        <strain evidence="1 2">So ce836</strain>
    </source>
</reference>
<dbReference type="Pfam" id="PF01042">
    <property type="entry name" value="Ribonuc_L-PSP"/>
    <property type="match status" value="1"/>
</dbReference>
<dbReference type="AlphaFoldDB" id="A0A4P2QK27"/>